<protein>
    <recommendedName>
        <fullName evidence="3">Alginate lyase domain-containing protein</fullName>
    </recommendedName>
</protein>
<sequence>MNKDIEAVFTPQTGNDAQDQAFAARGRLLLERTIRCPIPDDDVPRRRMFHAIARLGLGVETDTALRHIAESNDDPGNAAMFFRHANIDAMLRFGHTYDGTLSGKVKESMTAADHYSLQGGTENHRIMNAVAGYLTGQAWPDWERAADVRSRCAEYLNRYFTRITHYGQGEFDSTTYSIFYINTLATLYDFTLDPQLRKKAGMAIDWLLANTAGDWLNGIFTGAHSRDYHPTETFTNAAAGTTGAWLYFGGREPDFANGECHYAAINALSAYRAPAGIVGLAQNRDVPFEHRETHDVIGTGETTNDNHRTSEVAGAAVRIKGYGYVSRAGVYKYNYVTKGFTLGSMADGKQGDVVMTGQTRRWSLDWDSDKPSGVLFFNHPFPDFGRAEERYVEKWIGSSPYEQIVQSNGALVSLVNIPAGETYQYGPRDPFPSDRDPYIDGFISGTAILELAEDASGWLFAHGGSVLIAVRPLRPYRWVEDGSGHRRLRSDGLKNGVVVEAVDPAGFAEQEDAGLDEQTAIRVALDRFREQVLDSTRLDDSAIDAAVPTISYTALSGDVLRITYDGERSINGDPVRYERWPLIGNPLLHSAVGSGLMELRDGARTTVWDFTEWTVTQQ</sequence>
<comment type="caution">
    <text evidence="1">The sequence shown here is derived from an EMBL/GenBank/DDBJ whole genome shotgun (WGS) entry which is preliminary data.</text>
</comment>
<name>A0ABV5VVL9_9BACL</name>
<accession>A0ABV5VVL9</accession>
<gene>
    <name evidence="1" type="ORF">ACFFNY_12350</name>
</gene>
<evidence type="ECO:0000313" key="1">
    <source>
        <dbReference type="EMBL" id="MFB9752349.1"/>
    </source>
</evidence>
<dbReference type="RefSeq" id="WP_344911360.1">
    <property type="nucleotide sequence ID" value="NZ_BAAAYO010000010.1"/>
</dbReference>
<organism evidence="1 2">
    <name type="scientific">Paenibacillus hodogayensis</name>
    <dbReference type="NCBI Taxonomy" id="279208"/>
    <lineage>
        <taxon>Bacteria</taxon>
        <taxon>Bacillati</taxon>
        <taxon>Bacillota</taxon>
        <taxon>Bacilli</taxon>
        <taxon>Bacillales</taxon>
        <taxon>Paenibacillaceae</taxon>
        <taxon>Paenibacillus</taxon>
    </lineage>
</organism>
<reference evidence="1 2" key="1">
    <citation type="submission" date="2024-09" db="EMBL/GenBank/DDBJ databases">
        <authorList>
            <person name="Sun Q."/>
            <person name="Mori K."/>
        </authorList>
    </citation>
    <scope>NUCLEOTIDE SEQUENCE [LARGE SCALE GENOMIC DNA]</scope>
    <source>
        <strain evidence="1 2">JCM 12520</strain>
    </source>
</reference>
<proteinExistence type="predicted"/>
<evidence type="ECO:0000313" key="2">
    <source>
        <dbReference type="Proteomes" id="UP001589619"/>
    </source>
</evidence>
<evidence type="ECO:0008006" key="3">
    <source>
        <dbReference type="Google" id="ProtNLM"/>
    </source>
</evidence>
<dbReference type="Proteomes" id="UP001589619">
    <property type="component" value="Unassembled WGS sequence"/>
</dbReference>
<keyword evidence="2" id="KW-1185">Reference proteome</keyword>
<dbReference type="EMBL" id="JBHMAG010000009">
    <property type="protein sequence ID" value="MFB9752349.1"/>
    <property type="molecule type" value="Genomic_DNA"/>
</dbReference>